<evidence type="ECO:0000256" key="2">
    <source>
        <dbReference type="ARBA" id="ARBA00006727"/>
    </source>
</evidence>
<dbReference type="Proteomes" id="UP000015530">
    <property type="component" value="Unassembled WGS sequence"/>
</dbReference>
<dbReference type="PANTHER" id="PTHR11360:SF315">
    <property type="entry name" value="TRANSPORTER MCH2-RELATED"/>
    <property type="match status" value="1"/>
</dbReference>
<dbReference type="InterPro" id="IPR011701">
    <property type="entry name" value="MFS"/>
</dbReference>
<dbReference type="GO" id="GO:0022857">
    <property type="term" value="F:transmembrane transporter activity"/>
    <property type="evidence" value="ECO:0007669"/>
    <property type="project" value="InterPro"/>
</dbReference>
<dbReference type="OrthoDB" id="6499973at2759"/>
<reference evidence="7" key="1">
    <citation type="journal article" date="2013" name="Mol. Plant Microbe Interact.">
        <title>Global aspects of pacC regulation of pathogenicity genes in Colletotrichum gloeosporioides as revealed by transcriptome analysis.</title>
        <authorList>
            <person name="Alkan N."/>
            <person name="Meng X."/>
            <person name="Friedlander G."/>
            <person name="Reuveni E."/>
            <person name="Sukno S."/>
            <person name="Sherman A."/>
            <person name="Thon M."/>
            <person name="Fluhr R."/>
            <person name="Prusky D."/>
        </authorList>
    </citation>
    <scope>NUCLEOTIDE SEQUENCE [LARGE SCALE GENOMIC DNA]</scope>
    <source>
        <strain evidence="7">Cg-14</strain>
    </source>
</reference>
<feature type="transmembrane region" description="Helical" evidence="4">
    <location>
        <begin position="217"/>
        <end position="237"/>
    </location>
</feature>
<dbReference type="SUPFAM" id="SSF103473">
    <property type="entry name" value="MFS general substrate transporter"/>
    <property type="match status" value="1"/>
</dbReference>
<feature type="transmembrane region" description="Helical" evidence="4">
    <location>
        <begin position="351"/>
        <end position="374"/>
    </location>
</feature>
<gene>
    <name evidence="6" type="ORF">CGLO_10168</name>
</gene>
<dbReference type="GO" id="GO:0016020">
    <property type="term" value="C:membrane"/>
    <property type="evidence" value="ECO:0007669"/>
    <property type="project" value="UniProtKB-SubCell"/>
</dbReference>
<comment type="subcellular location">
    <subcellularLocation>
        <location evidence="1">Membrane</location>
        <topology evidence="1">Multi-pass membrane protein</topology>
    </subcellularLocation>
</comment>
<feature type="transmembrane region" description="Helical" evidence="4">
    <location>
        <begin position="326"/>
        <end position="345"/>
    </location>
</feature>
<feature type="transmembrane region" description="Helical" evidence="4">
    <location>
        <begin position="186"/>
        <end position="205"/>
    </location>
</feature>
<evidence type="ECO:0000256" key="3">
    <source>
        <dbReference type="SAM" id="MobiDB-lite"/>
    </source>
</evidence>
<feature type="region of interest" description="Disordered" evidence="3">
    <location>
        <begin position="444"/>
        <end position="469"/>
    </location>
</feature>
<evidence type="ECO:0000313" key="6">
    <source>
        <dbReference type="EMBL" id="EQB50393.1"/>
    </source>
</evidence>
<evidence type="ECO:0000313" key="7">
    <source>
        <dbReference type="Proteomes" id="UP000015530"/>
    </source>
</evidence>
<keyword evidence="4" id="KW-0812">Transmembrane</keyword>
<name>T0KB88_COLGC</name>
<feature type="transmembrane region" description="Helical" evidence="4">
    <location>
        <begin position="99"/>
        <end position="117"/>
    </location>
</feature>
<keyword evidence="4" id="KW-0472">Membrane</keyword>
<dbReference type="Gene3D" id="1.20.1250.20">
    <property type="entry name" value="MFS general substrate transporter like domains"/>
    <property type="match status" value="2"/>
</dbReference>
<dbReference type="InterPro" id="IPR050327">
    <property type="entry name" value="Proton-linked_MCT"/>
</dbReference>
<keyword evidence="4" id="KW-1133">Transmembrane helix</keyword>
<comment type="caution">
    <text evidence="6">The sequence shown here is derived from an EMBL/GenBank/DDBJ whole genome shotgun (WGS) entry which is preliminary data.</text>
</comment>
<dbReference type="InterPro" id="IPR036259">
    <property type="entry name" value="MFS_trans_sf"/>
</dbReference>
<dbReference type="InterPro" id="IPR020846">
    <property type="entry name" value="MFS_dom"/>
</dbReference>
<feature type="transmembrane region" description="Helical" evidence="4">
    <location>
        <begin position="124"/>
        <end position="144"/>
    </location>
</feature>
<proteinExistence type="inferred from homology"/>
<sequence length="489" mass="52128">MSFVQSNTSIPNPTKTTIPVSKLPASKLRCQPADSVFNDNSSQDDQTEDLPPNGGYGWVCTVAAAVVNGHSWGFNSAYAVFLAYYLEHDIFPGSSPLEYAFVTSLSLTCLLLISPVATKCVQRYGIRPTMFCGVVLETASLLLASLSSEIWHLFLTQGVLFGIGVGLLFIPTAAVVPQWFTTKRSLATGISLAGAGLGGGVYALAAGAMIRSLGLQWTFRILGIIGFCVNATCTILIRDRKKAIDSKQSTFELALFKKAEYFLLLGFGGFTMLGYFVLIFSLASYATEIGLPASDGALISALFNFAQAVGRPLIGYFSDSVGRMNMAASMTFLAGLLSLAVWVNAKSFGLLVFFAVSEGLVAGNFWATIAPLMAEVLGLNHVPSGLNLMWLSMVLPATFSEPIALQIYSGTGSYLGSQLFTGFMYIAAAFCLVLLRGWKVGRGKVDSSASPREHGMTGAPSGGSKCGERRASQSASLTFLIDCVAWRKV</sequence>
<dbReference type="EMBL" id="AMYD01002070">
    <property type="protein sequence ID" value="EQB50393.1"/>
    <property type="molecule type" value="Genomic_DNA"/>
</dbReference>
<organism evidence="6 7">
    <name type="scientific">Colletotrichum gloeosporioides (strain Cg-14)</name>
    <name type="common">Anthracnose fungus</name>
    <name type="synonym">Glomerella cingulata</name>
    <dbReference type="NCBI Taxonomy" id="1237896"/>
    <lineage>
        <taxon>Eukaryota</taxon>
        <taxon>Fungi</taxon>
        <taxon>Dikarya</taxon>
        <taxon>Ascomycota</taxon>
        <taxon>Pezizomycotina</taxon>
        <taxon>Sordariomycetes</taxon>
        <taxon>Hypocreomycetidae</taxon>
        <taxon>Glomerellales</taxon>
        <taxon>Glomerellaceae</taxon>
        <taxon>Colletotrichum</taxon>
        <taxon>Colletotrichum gloeosporioides species complex</taxon>
    </lineage>
</organism>
<dbReference type="OMA" id="SMPQVHI"/>
<dbReference type="HOGENOM" id="CLU_001265_1_2_1"/>
<evidence type="ECO:0000259" key="5">
    <source>
        <dbReference type="PROSITE" id="PS50850"/>
    </source>
</evidence>
<feature type="domain" description="Major facilitator superfamily (MFS) profile" evidence="5">
    <location>
        <begin position="61"/>
        <end position="439"/>
    </location>
</feature>
<dbReference type="PROSITE" id="PS50850">
    <property type="entry name" value="MFS"/>
    <property type="match status" value="1"/>
</dbReference>
<evidence type="ECO:0000256" key="1">
    <source>
        <dbReference type="ARBA" id="ARBA00004141"/>
    </source>
</evidence>
<dbReference type="AlphaFoldDB" id="T0KB88"/>
<dbReference type="PANTHER" id="PTHR11360">
    <property type="entry name" value="MONOCARBOXYLATE TRANSPORTER"/>
    <property type="match status" value="1"/>
</dbReference>
<protein>
    <submittedName>
        <fullName evidence="6">Major facilitator superfamily transporter</fullName>
    </submittedName>
</protein>
<comment type="similarity">
    <text evidence="2">Belongs to the major facilitator superfamily. Monocarboxylate porter (TC 2.A.1.13) family.</text>
</comment>
<feature type="transmembrane region" description="Helical" evidence="4">
    <location>
        <begin position="414"/>
        <end position="435"/>
    </location>
</feature>
<feature type="transmembrane region" description="Helical" evidence="4">
    <location>
        <begin position="150"/>
        <end position="174"/>
    </location>
</feature>
<evidence type="ECO:0000256" key="4">
    <source>
        <dbReference type="SAM" id="Phobius"/>
    </source>
</evidence>
<dbReference type="Pfam" id="PF07690">
    <property type="entry name" value="MFS_1"/>
    <property type="match status" value="2"/>
</dbReference>
<feature type="transmembrane region" description="Helical" evidence="4">
    <location>
        <begin position="261"/>
        <end position="285"/>
    </location>
</feature>
<dbReference type="eggNOG" id="KOG2504">
    <property type="taxonomic scope" value="Eukaryota"/>
</dbReference>
<accession>T0KB88</accession>